<dbReference type="SUPFAM" id="SSF47413">
    <property type="entry name" value="lambda repressor-like DNA-binding domains"/>
    <property type="match status" value="1"/>
</dbReference>
<dbReference type="GO" id="GO:0005829">
    <property type="term" value="C:cytosol"/>
    <property type="evidence" value="ECO:0007669"/>
    <property type="project" value="TreeGrafter"/>
</dbReference>
<evidence type="ECO:0000313" key="5">
    <source>
        <dbReference type="Proteomes" id="UP000232163"/>
    </source>
</evidence>
<organism evidence="4 5">
    <name type="scientific">Phyllobacterium zundukense</name>
    <dbReference type="NCBI Taxonomy" id="1867719"/>
    <lineage>
        <taxon>Bacteria</taxon>
        <taxon>Pseudomonadati</taxon>
        <taxon>Pseudomonadota</taxon>
        <taxon>Alphaproteobacteria</taxon>
        <taxon>Hyphomicrobiales</taxon>
        <taxon>Phyllobacteriaceae</taxon>
        <taxon>Phyllobacterium</taxon>
    </lineage>
</organism>
<dbReference type="GO" id="GO:0003700">
    <property type="term" value="F:DNA-binding transcription factor activity"/>
    <property type="evidence" value="ECO:0007669"/>
    <property type="project" value="TreeGrafter"/>
</dbReference>
<feature type="domain" description="HTH cro/C1-type" evidence="3">
    <location>
        <begin position="18"/>
        <end position="73"/>
    </location>
</feature>
<dbReference type="PANTHER" id="PTHR46797:SF1">
    <property type="entry name" value="METHYLPHOSPHONATE SYNTHASE"/>
    <property type="match status" value="1"/>
</dbReference>
<evidence type="ECO:0000313" key="4">
    <source>
        <dbReference type="EMBL" id="PIO43723.1"/>
    </source>
</evidence>
<dbReference type="Pfam" id="PF13560">
    <property type="entry name" value="HTH_31"/>
    <property type="match status" value="1"/>
</dbReference>
<sequence length="123" mass="14050">MTPRARVEVIDKEIGQRLREFRFAAGMTQQQLATPIGVSSVQIQKYERGENRIAVATLVHLCKALNLSPMDFLGPYFEAMEPTDSADSQTTETAKHVEHPSSPQHKLREGRGTRHWLKKPRRR</sequence>
<dbReference type="AlphaFoldDB" id="A0A2N9VW55"/>
<dbReference type="InterPro" id="IPR010982">
    <property type="entry name" value="Lambda_DNA-bd_dom_sf"/>
</dbReference>
<dbReference type="RefSeq" id="WP_099998784.1">
    <property type="nucleotide sequence ID" value="NZ_MZMT01000037.1"/>
</dbReference>
<dbReference type="PROSITE" id="PS50943">
    <property type="entry name" value="HTH_CROC1"/>
    <property type="match status" value="1"/>
</dbReference>
<dbReference type="OrthoDB" id="5522295at2"/>
<keyword evidence="5" id="KW-1185">Reference proteome</keyword>
<dbReference type="Proteomes" id="UP000232163">
    <property type="component" value="Unassembled WGS sequence"/>
</dbReference>
<evidence type="ECO:0000256" key="2">
    <source>
        <dbReference type="SAM" id="MobiDB-lite"/>
    </source>
</evidence>
<comment type="caution">
    <text evidence="4">The sequence shown here is derived from an EMBL/GenBank/DDBJ whole genome shotgun (WGS) entry which is preliminary data.</text>
</comment>
<evidence type="ECO:0000256" key="1">
    <source>
        <dbReference type="ARBA" id="ARBA00023125"/>
    </source>
</evidence>
<dbReference type="Gene3D" id="1.10.260.40">
    <property type="entry name" value="lambda repressor-like DNA-binding domains"/>
    <property type="match status" value="1"/>
</dbReference>
<dbReference type="EMBL" id="MZMT01000037">
    <property type="protein sequence ID" value="PIO43723.1"/>
    <property type="molecule type" value="Genomic_DNA"/>
</dbReference>
<proteinExistence type="predicted"/>
<gene>
    <name evidence="4" type="ORF">B5P45_17685</name>
</gene>
<dbReference type="InterPro" id="IPR001387">
    <property type="entry name" value="Cro/C1-type_HTH"/>
</dbReference>
<dbReference type="CDD" id="cd00093">
    <property type="entry name" value="HTH_XRE"/>
    <property type="match status" value="1"/>
</dbReference>
<dbReference type="GO" id="GO:0003677">
    <property type="term" value="F:DNA binding"/>
    <property type="evidence" value="ECO:0007669"/>
    <property type="project" value="UniProtKB-KW"/>
</dbReference>
<dbReference type="SMART" id="SM00530">
    <property type="entry name" value="HTH_XRE"/>
    <property type="match status" value="1"/>
</dbReference>
<dbReference type="PANTHER" id="PTHR46797">
    <property type="entry name" value="HTH-TYPE TRANSCRIPTIONAL REGULATOR"/>
    <property type="match status" value="1"/>
</dbReference>
<accession>A0A2N9VW55</accession>
<reference evidence="4 5" key="1">
    <citation type="journal article" date="2017" name="Int J Environ Stud">
        <title>Does the Miocene-Pliocene relict legume Oxytropis triphylla form nitrogen-fixing nodules with a combination of bacterial strains?</title>
        <authorList>
            <person name="Safronova V."/>
            <person name="Belimov A."/>
            <person name="Sazanova A."/>
            <person name="Kuznetsova I."/>
            <person name="Popova J."/>
            <person name="Andronov E."/>
            <person name="Verkhozina A."/>
            <person name="Tikhonovich I."/>
        </authorList>
    </citation>
    <scope>NUCLEOTIDE SEQUENCE [LARGE SCALE GENOMIC DNA]</scope>
    <source>
        <strain evidence="4 5">Tri-38</strain>
    </source>
</reference>
<protein>
    <recommendedName>
        <fullName evidence="3">HTH cro/C1-type domain-containing protein</fullName>
    </recommendedName>
</protein>
<dbReference type="InterPro" id="IPR050807">
    <property type="entry name" value="TransReg_Diox_bact_type"/>
</dbReference>
<feature type="compositionally biased region" description="Basic residues" evidence="2">
    <location>
        <begin position="113"/>
        <end position="123"/>
    </location>
</feature>
<dbReference type="KEGG" id="pht:BLM14_07305"/>
<keyword evidence="1" id="KW-0238">DNA-binding</keyword>
<name>A0A2N9VW55_9HYPH</name>
<evidence type="ECO:0000259" key="3">
    <source>
        <dbReference type="PROSITE" id="PS50943"/>
    </source>
</evidence>
<feature type="region of interest" description="Disordered" evidence="2">
    <location>
        <begin position="78"/>
        <end position="123"/>
    </location>
</feature>